<feature type="coiled-coil region" evidence="2">
    <location>
        <begin position="689"/>
        <end position="716"/>
    </location>
</feature>
<dbReference type="SUPFAM" id="SSF55545">
    <property type="entry name" value="beta-N-acetylhexosaminidase-like domain"/>
    <property type="match status" value="1"/>
</dbReference>
<evidence type="ECO:0000256" key="1">
    <source>
        <dbReference type="ARBA" id="ARBA00022801"/>
    </source>
</evidence>
<keyword evidence="1" id="KW-0378">Hydrolase</keyword>
<accession>A0A5J4SID6</accession>
<proteinExistence type="predicted"/>
<dbReference type="AlphaFoldDB" id="A0A5J4SID6"/>
<dbReference type="Gene3D" id="3.30.379.10">
    <property type="entry name" value="Chitobiase/beta-hexosaminidase domain 2-like"/>
    <property type="match status" value="1"/>
</dbReference>
<gene>
    <name evidence="3" type="ORF">EZS27_007365</name>
</gene>
<sequence length="894" mass="102239">MKKSKLLVFTILLEFLFSSCGKTNINILIETDVSKRVQFGAEHLKEALTKAGYIVNIGEEGKSKTIRLVLSEENTSLKPEGFQIKTEGKVTTVMGRDGSGIIYGCRELIDHVIEKKNLDFPAFTTDAPEMVLRGACIGLQKTAYLPGHGVYEYPYTPENFPWFYDKEQWIKFLDMMVENRMNSLYLWNGHPFASLVKLKDYPFALEVDEETFEKNEKIFSFLTEEADKRGIFVIQMFYNIILSKPFAEHYGMKTQDRHRPITPLVSDYTRKCVATFIEKYPNVGLLVCLGEAMDTYEDDVEWFTKTIIPGVKDGLAALGRTDEPPILLRAHDTDCKRVMDAALPLYKNLYTMHKYNGESLTTYEPRGPWAKVHKDLSELGSIHISNVHILANLEPFRWGSPDFVQKAVKAMHNVHGANALHLYPQASYWDFPYSADKLPNGEREYQLYRNWIWYKAWGRYAWNCERNREDETVYWEIQLGDFYGVTSGVAANILEAYEQTGEIAPKLLRRFGITEGNRQTLLLGMFMSQLVNPHKYTIYSGFYESCGPEGEKLIEYVEKEWEKQPHTGELPLDIIGQAIEHGDKGVRAIEKATGKVNKNKDEFKRLRNDIYCYREFAYAFNFKVQAAKLVLDYQWGKDIKNLEDAIPLMEQGLVHYRKLVQLTDETYHYANSMQTAQRRIPIGGDNGKNKTWKEMLVHYEKELENFKANLSVLKDKTSDKVNSNLANINALPTAKVKILNKLPTVKLTKGVTLFSDIPGKVEALAPELEGLSAFRLNSNNQREKGTSIEFETSSPVNLLVGYFRDDQKKMAKEPKLESDATANEYGQTEVKLANAIRIEAMPLANVHTYSFEAGKHKLLLPKGYLLALGFTNNNITPRNAGLAGAEETMDWMFY</sequence>
<evidence type="ECO:0000256" key="2">
    <source>
        <dbReference type="SAM" id="Coils"/>
    </source>
</evidence>
<dbReference type="GO" id="GO:0016798">
    <property type="term" value="F:hydrolase activity, acting on glycosyl bonds"/>
    <property type="evidence" value="ECO:0007669"/>
    <property type="project" value="UniProtKB-KW"/>
</dbReference>
<comment type="caution">
    <text evidence="3">The sequence shown here is derived from an EMBL/GenBank/DDBJ whole genome shotgun (WGS) entry which is preliminary data.</text>
</comment>
<dbReference type="InterPro" id="IPR029018">
    <property type="entry name" value="Hex-like_dom2"/>
</dbReference>
<reference evidence="3" key="1">
    <citation type="submission" date="2019-03" db="EMBL/GenBank/DDBJ databases">
        <title>Single cell metagenomics reveals metabolic interactions within the superorganism composed of flagellate Streblomastix strix and complex community of Bacteroidetes bacteria on its surface.</title>
        <authorList>
            <person name="Treitli S.C."/>
            <person name="Kolisko M."/>
            <person name="Husnik F."/>
            <person name="Keeling P."/>
            <person name="Hampl V."/>
        </authorList>
    </citation>
    <scope>NUCLEOTIDE SEQUENCE</scope>
    <source>
        <strain evidence="3">STM</strain>
    </source>
</reference>
<name>A0A5J4SID6_9ZZZZ</name>
<dbReference type="EMBL" id="SNRY01000189">
    <property type="protein sequence ID" value="KAA6345023.1"/>
    <property type="molecule type" value="Genomic_DNA"/>
</dbReference>
<keyword evidence="2" id="KW-0175">Coiled coil</keyword>
<evidence type="ECO:0000313" key="3">
    <source>
        <dbReference type="EMBL" id="KAA6345023.1"/>
    </source>
</evidence>
<organism evidence="3">
    <name type="scientific">termite gut metagenome</name>
    <dbReference type="NCBI Taxonomy" id="433724"/>
    <lineage>
        <taxon>unclassified sequences</taxon>
        <taxon>metagenomes</taxon>
        <taxon>organismal metagenomes</taxon>
    </lineage>
</organism>
<protein>
    <submittedName>
        <fullName evidence="3">Uncharacterized protein</fullName>
    </submittedName>
</protein>